<dbReference type="InterPro" id="IPR017871">
    <property type="entry name" value="ABC_transporter-like_CS"/>
</dbReference>
<dbReference type="SUPFAM" id="SSF52540">
    <property type="entry name" value="P-loop containing nucleoside triphosphate hydrolases"/>
    <property type="match status" value="1"/>
</dbReference>
<comment type="similarity">
    <text evidence="1">Belongs to the ABC transporter superfamily.</text>
</comment>
<accession>F2JI05</accession>
<evidence type="ECO:0000256" key="1">
    <source>
        <dbReference type="ARBA" id="ARBA00005417"/>
    </source>
</evidence>
<dbReference type="HOGENOM" id="CLU_000604_1_22_9"/>
<evidence type="ECO:0000259" key="5">
    <source>
        <dbReference type="PROSITE" id="PS50893"/>
    </source>
</evidence>
<dbReference type="FunFam" id="3.40.50.300:FF:000032">
    <property type="entry name" value="Export ABC transporter ATP-binding protein"/>
    <property type="match status" value="1"/>
</dbReference>
<dbReference type="InterPro" id="IPR027417">
    <property type="entry name" value="P-loop_NTPase"/>
</dbReference>
<dbReference type="STRING" id="642492.Clole_0195"/>
<dbReference type="Gene3D" id="3.40.50.300">
    <property type="entry name" value="P-loop containing nucleotide triphosphate hydrolases"/>
    <property type="match status" value="1"/>
</dbReference>
<organism evidence="6 7">
    <name type="scientific">Cellulosilyticum lentocellum (strain ATCC 49066 / DSM 5427 / NCIMB 11756 / RHM5)</name>
    <name type="common">Clostridium lentocellum</name>
    <dbReference type="NCBI Taxonomy" id="642492"/>
    <lineage>
        <taxon>Bacteria</taxon>
        <taxon>Bacillati</taxon>
        <taxon>Bacillota</taxon>
        <taxon>Clostridia</taxon>
        <taxon>Lachnospirales</taxon>
        <taxon>Cellulosilyticaceae</taxon>
        <taxon>Cellulosilyticum</taxon>
    </lineage>
</organism>
<evidence type="ECO:0000256" key="2">
    <source>
        <dbReference type="ARBA" id="ARBA00022448"/>
    </source>
</evidence>
<dbReference type="GO" id="GO:0005524">
    <property type="term" value="F:ATP binding"/>
    <property type="evidence" value="ECO:0007669"/>
    <property type="project" value="UniProtKB-KW"/>
</dbReference>
<keyword evidence="2" id="KW-0813">Transport</keyword>
<evidence type="ECO:0000256" key="3">
    <source>
        <dbReference type="ARBA" id="ARBA00022741"/>
    </source>
</evidence>
<dbReference type="InterPro" id="IPR003593">
    <property type="entry name" value="AAA+_ATPase"/>
</dbReference>
<dbReference type="GO" id="GO:0098796">
    <property type="term" value="C:membrane protein complex"/>
    <property type="evidence" value="ECO:0007669"/>
    <property type="project" value="UniProtKB-ARBA"/>
</dbReference>
<dbReference type="InterPro" id="IPR003439">
    <property type="entry name" value="ABC_transporter-like_ATP-bd"/>
</dbReference>
<dbReference type="GO" id="GO:0022857">
    <property type="term" value="F:transmembrane transporter activity"/>
    <property type="evidence" value="ECO:0007669"/>
    <property type="project" value="UniProtKB-ARBA"/>
</dbReference>
<dbReference type="eggNOG" id="COG1136">
    <property type="taxonomic scope" value="Bacteria"/>
</dbReference>
<proteinExistence type="inferred from homology"/>
<keyword evidence="4" id="KW-0067">ATP-binding</keyword>
<dbReference type="CDD" id="cd03255">
    <property type="entry name" value="ABC_MJ0796_LolCDE_FtsE"/>
    <property type="match status" value="1"/>
</dbReference>
<dbReference type="InterPro" id="IPR017911">
    <property type="entry name" value="MacB-like_ATP-bd"/>
</dbReference>
<dbReference type="KEGG" id="cle:Clole_0195"/>
<keyword evidence="7" id="KW-1185">Reference proteome</keyword>
<protein>
    <submittedName>
        <fullName evidence="6">Phosphonate-transporting ATPase</fullName>
        <ecNumber evidence="6">3.6.3.28</ecNumber>
    </submittedName>
</protein>
<keyword evidence="3" id="KW-0547">Nucleotide-binding</keyword>
<dbReference type="RefSeq" id="WP_013655250.1">
    <property type="nucleotide sequence ID" value="NC_015275.1"/>
</dbReference>
<sequence>MFLEVTDLVKTYETGAGSFNAMDHVSFHIHQGEIAVILGPSGSGKSTLMNIVGGLESATSGSLKVEGKEISTLSPKALGLYRRDTVGFVFQFYNLIPNLTVRENVEICSHLGKEPLDIDELLTKVGLTEQTHKFPSQLSGGQQQRVAIARALVKNPKLLLCDEPTGALDYKTSKEVLALFEEINRNYHTTILMITHNDAFQAMSHRTIRIKDGKILSNELNQTRKTIAEIDW</sequence>
<dbReference type="PANTHER" id="PTHR42798:SF2">
    <property type="entry name" value="ABC TRANSPORTER ATP-BINDING PROTEIN MG467-RELATED"/>
    <property type="match status" value="1"/>
</dbReference>
<dbReference type="SMART" id="SM00382">
    <property type="entry name" value="AAA"/>
    <property type="match status" value="1"/>
</dbReference>
<dbReference type="GO" id="GO:0016887">
    <property type="term" value="F:ATP hydrolysis activity"/>
    <property type="evidence" value="ECO:0007669"/>
    <property type="project" value="InterPro"/>
</dbReference>
<dbReference type="PANTHER" id="PTHR42798">
    <property type="entry name" value="LIPOPROTEIN-RELEASING SYSTEM ATP-BINDING PROTEIN LOLD"/>
    <property type="match status" value="1"/>
</dbReference>
<evidence type="ECO:0000256" key="4">
    <source>
        <dbReference type="ARBA" id="ARBA00022840"/>
    </source>
</evidence>
<feature type="domain" description="ABC transporter" evidence="5">
    <location>
        <begin position="3"/>
        <end position="230"/>
    </location>
</feature>
<name>F2JI05_CELLD</name>
<dbReference type="EC" id="3.6.3.28" evidence="6"/>
<dbReference type="PROSITE" id="PS00211">
    <property type="entry name" value="ABC_TRANSPORTER_1"/>
    <property type="match status" value="1"/>
</dbReference>
<reference evidence="6 7" key="1">
    <citation type="journal article" date="2011" name="J. Bacteriol.">
        <title>Complete genome sequence of the cellulose-degrading bacterium Cellulosilyticum lentocellum.</title>
        <authorList>
            <consortium name="US DOE Joint Genome Institute"/>
            <person name="Miller D.A."/>
            <person name="Suen G."/>
            <person name="Bruce D."/>
            <person name="Copeland A."/>
            <person name="Cheng J.F."/>
            <person name="Detter C."/>
            <person name="Goodwin L.A."/>
            <person name="Han C.S."/>
            <person name="Hauser L.J."/>
            <person name="Land M.L."/>
            <person name="Lapidus A."/>
            <person name="Lucas S."/>
            <person name="Meincke L."/>
            <person name="Pitluck S."/>
            <person name="Tapia R."/>
            <person name="Teshima H."/>
            <person name="Woyke T."/>
            <person name="Fox B.G."/>
            <person name="Angert E.R."/>
            <person name="Currie C.R."/>
        </authorList>
    </citation>
    <scope>NUCLEOTIDE SEQUENCE [LARGE SCALE GENOMIC DNA]</scope>
    <source>
        <strain evidence="7">ATCC 49066 / DSM 5427 / NCIMB 11756 / RHM5</strain>
    </source>
</reference>
<gene>
    <name evidence="6" type="ordered locus">Clole_0195</name>
</gene>
<keyword evidence="6" id="KW-0378">Hydrolase</keyword>
<evidence type="ECO:0000313" key="6">
    <source>
        <dbReference type="EMBL" id="ADZ81949.1"/>
    </source>
</evidence>
<evidence type="ECO:0000313" key="7">
    <source>
        <dbReference type="Proteomes" id="UP000008467"/>
    </source>
</evidence>
<dbReference type="PROSITE" id="PS50893">
    <property type="entry name" value="ABC_TRANSPORTER_2"/>
    <property type="match status" value="1"/>
</dbReference>
<dbReference type="AlphaFoldDB" id="F2JI05"/>
<dbReference type="EMBL" id="CP002582">
    <property type="protein sequence ID" value="ADZ81949.1"/>
    <property type="molecule type" value="Genomic_DNA"/>
</dbReference>
<dbReference type="Proteomes" id="UP000008467">
    <property type="component" value="Chromosome"/>
</dbReference>
<dbReference type="Pfam" id="PF00005">
    <property type="entry name" value="ABC_tran"/>
    <property type="match status" value="1"/>
</dbReference>